<feature type="domain" description="Cell envelope-related transcriptional attenuator" evidence="3">
    <location>
        <begin position="61"/>
        <end position="222"/>
    </location>
</feature>
<dbReference type="PANTHER" id="PTHR33392:SF6">
    <property type="entry name" value="POLYISOPRENYL-TEICHOIC ACID--PEPTIDOGLYCAN TEICHOIC ACID TRANSFERASE TAGU"/>
    <property type="match status" value="1"/>
</dbReference>
<dbReference type="Gene3D" id="3.40.630.190">
    <property type="entry name" value="LCP protein"/>
    <property type="match status" value="1"/>
</dbReference>
<proteinExistence type="inferred from homology"/>
<evidence type="ECO:0000256" key="1">
    <source>
        <dbReference type="ARBA" id="ARBA00006068"/>
    </source>
</evidence>
<accession>A0A853ETS2</accession>
<comment type="caution">
    <text evidence="4">The sequence shown here is derived from an EMBL/GenBank/DDBJ whole genome shotgun (WGS) entry which is preliminary data.</text>
</comment>
<comment type="similarity">
    <text evidence="1">Belongs to the LytR/CpsA/Psr (LCP) family.</text>
</comment>
<dbReference type="EMBL" id="JACBYE010000022">
    <property type="protein sequence ID" value="NYS93907.1"/>
    <property type="molecule type" value="Genomic_DNA"/>
</dbReference>
<dbReference type="AlphaFoldDB" id="A0A853ETS2"/>
<evidence type="ECO:0000256" key="2">
    <source>
        <dbReference type="SAM" id="MobiDB-lite"/>
    </source>
</evidence>
<evidence type="ECO:0000259" key="3">
    <source>
        <dbReference type="Pfam" id="PF03816"/>
    </source>
</evidence>
<evidence type="ECO:0000313" key="4">
    <source>
        <dbReference type="EMBL" id="NYS93907.1"/>
    </source>
</evidence>
<dbReference type="InterPro" id="IPR050922">
    <property type="entry name" value="LytR/CpsA/Psr_CW_biosynth"/>
</dbReference>
<evidence type="ECO:0000313" key="5">
    <source>
        <dbReference type="Proteomes" id="UP000561011"/>
    </source>
</evidence>
<dbReference type="InterPro" id="IPR004474">
    <property type="entry name" value="LytR_CpsA_psr"/>
</dbReference>
<name>A0A853ETS2_9MICO</name>
<dbReference type="PANTHER" id="PTHR33392">
    <property type="entry name" value="POLYISOPRENYL-TEICHOIC ACID--PEPTIDOGLYCAN TEICHOIC ACID TRANSFERASE TAGU"/>
    <property type="match status" value="1"/>
</dbReference>
<dbReference type="NCBIfam" id="TIGR00350">
    <property type="entry name" value="lytR_cpsA_psr"/>
    <property type="match status" value="1"/>
</dbReference>
<protein>
    <submittedName>
        <fullName evidence="4">LCP family protein</fullName>
    </submittedName>
</protein>
<keyword evidence="5" id="KW-1185">Reference proteome</keyword>
<reference evidence="4 5" key="1">
    <citation type="submission" date="2020-07" db="EMBL/GenBank/DDBJ databases">
        <title>MOT database genomes.</title>
        <authorList>
            <person name="Joseph S."/>
            <person name="Aduse-Opoku J."/>
            <person name="Hashim A."/>
            <person name="Wade W."/>
            <person name="Curtis M."/>
        </authorList>
    </citation>
    <scope>NUCLEOTIDE SEQUENCE [LARGE SCALE GENOMIC DNA]</scope>
    <source>
        <strain evidence="4 5">DSM 100099</strain>
    </source>
</reference>
<gene>
    <name evidence="4" type="ORF">HZZ10_10300</name>
</gene>
<feature type="region of interest" description="Disordered" evidence="2">
    <location>
        <begin position="308"/>
        <end position="340"/>
    </location>
</feature>
<dbReference type="Pfam" id="PF03816">
    <property type="entry name" value="LytR_cpsA_psr"/>
    <property type="match status" value="1"/>
</dbReference>
<feature type="compositionally biased region" description="Acidic residues" evidence="2">
    <location>
        <begin position="310"/>
        <end position="325"/>
    </location>
</feature>
<feature type="region of interest" description="Disordered" evidence="2">
    <location>
        <begin position="1"/>
        <end position="35"/>
    </location>
</feature>
<dbReference type="Proteomes" id="UP000561011">
    <property type="component" value="Unassembled WGS sequence"/>
</dbReference>
<sequence length="340" mass="35846">MQNNITQVDTEDLLAEAERPAPPTPDPDDPYANAPVNILLIGSDDRSGENASLGGEAPGMRSDTTMILHISGDRTRVEVISIPRDTLVDTPECQTTNGTVPAQRGAMFNSAFAYGWDKGQDLASAATCTILTVEKFSGTFIDGFVVVDFAGFVSMVDALGGVPITIDEPIDAPQADLVLEAGPQTLNGTQALGLARARKGAGLDGSDLKRIERQQDLLTAMSAAVLGQNLLTDTPKLLQFLNAATSSLSASPEFSSLQNLAGLALSLKGVNMDNITFMTPPLADAPTNKNRVIFTSGAEDVWERLRNDQPIEDPDPTEAPVEEGTDVVLDGTADQAVPAP</sequence>
<organism evidence="4 5">
    <name type="scientific">Sanguibacter inulinus</name>
    <dbReference type="NCBI Taxonomy" id="60922"/>
    <lineage>
        <taxon>Bacteria</taxon>
        <taxon>Bacillati</taxon>
        <taxon>Actinomycetota</taxon>
        <taxon>Actinomycetes</taxon>
        <taxon>Micrococcales</taxon>
        <taxon>Sanguibacteraceae</taxon>
        <taxon>Sanguibacter</taxon>
    </lineage>
</organism>